<dbReference type="GO" id="GO:0004114">
    <property type="term" value="F:3',5'-cyclic-nucleotide phosphodiesterase activity"/>
    <property type="evidence" value="ECO:0007669"/>
    <property type="project" value="InterPro"/>
</dbReference>
<dbReference type="GO" id="GO:0046872">
    <property type="term" value="F:metal ion binding"/>
    <property type="evidence" value="ECO:0007669"/>
    <property type="project" value="UniProtKB-KW"/>
</dbReference>
<dbReference type="Pfam" id="PF01590">
    <property type="entry name" value="GAF"/>
    <property type="match status" value="2"/>
</dbReference>
<evidence type="ECO:0000313" key="9">
    <source>
        <dbReference type="Proteomes" id="UP000085678"/>
    </source>
</evidence>
<dbReference type="Gene3D" id="3.30.450.40">
    <property type="match status" value="3"/>
</dbReference>
<dbReference type="GO" id="GO:0007165">
    <property type="term" value="P:signal transduction"/>
    <property type="evidence" value="ECO:0007669"/>
    <property type="project" value="InterPro"/>
</dbReference>
<dbReference type="Pfam" id="PF00233">
    <property type="entry name" value="PDEase_I"/>
    <property type="match status" value="1"/>
</dbReference>
<gene>
    <name evidence="10" type="primary">LOC106174478</name>
</gene>
<feature type="binding site" evidence="6">
    <location>
        <position position="736"/>
    </location>
    <ligand>
        <name>Zn(2+)</name>
        <dbReference type="ChEBI" id="CHEBI:29105"/>
        <label>2</label>
    </ligand>
</feature>
<feature type="binding site" evidence="6">
    <location>
        <position position="699"/>
    </location>
    <ligand>
        <name>Zn(2+)</name>
        <dbReference type="ChEBI" id="CHEBI:29105"/>
        <label>1</label>
    </ligand>
</feature>
<feature type="binding site" evidence="6">
    <location>
        <position position="735"/>
    </location>
    <ligand>
        <name>Zn(2+)</name>
        <dbReference type="ChEBI" id="CHEBI:29105"/>
        <label>1</label>
    </ligand>
</feature>
<dbReference type="PRINTS" id="PR00387">
    <property type="entry name" value="PDIESTERASE1"/>
</dbReference>
<dbReference type="InterPro" id="IPR023088">
    <property type="entry name" value="PDEase"/>
</dbReference>
<dbReference type="InterPro" id="IPR023174">
    <property type="entry name" value="PDEase_CS"/>
</dbReference>
<dbReference type="Proteomes" id="UP000085678">
    <property type="component" value="Unplaced"/>
</dbReference>
<dbReference type="AlphaFoldDB" id="A0A1S3JM94"/>
<sequence length="972" mass="110142">MACVEIAACHYRLKQSPYRATDMPRPMYKENSQEKSSEAILQLCAELYDQDAASLQVKVIKYLQQQTDAESGFLVLVSSDNTQLFCQVVGGHVLEEEIKFPAGIEALFKDPLLGKQPLYLKTSEQADENVFLYTTKTVTHDDLNRDQFDELCRFLHLDIKSLLGVPVISRVTGNVVAIACVVNKIGHDRFSNGDVDAIQHCFKYTATVLTSTVAFQNERKLKNQTEALLQVAKNLFTHLDDLTKLLREIMQEARNLTKAERCSVFLLDRDSNELVAKVFDGNVANPKNPEAQTEIRIPANQGIAGHVATSGEILNIRDAYAHPLFYRGVDESTGFRTRNILCFPIMDEKQTIVGVAQLCNKKDGSCFTSFDEDIARAFSIYCCISIVQLLFSNGDVDAIQHCFKYTATVLTSTVAFQNERKLKNQTEALLQVAKNLFTHLDDLTKLLREIMQEARNLTKAERCSVFLLDRDSNELVAKVFDGNVANPKNPEAQTEIRIPANQGIAGHVATSGEILNIRDAYAHPLFYRGVDESTGFRTRNILCFPIMDEKQTIVGVAQLCNKKDGSCFTSFDEDIARAFSIYCCISIVQSLLYNKAMDAQHRVKLSTELMTYHMQVGAEEAKKLSVCEIPPLYHFSTDMDKFSSVPRNISELDTPLACISMFEEQGFITRWRIKRESLARFVLMVKKGYRDPPYHNWMHAFAVAHFCFILNKNLHLENYLDELEIFALFVSCLCHDIDHRGTNNSFQVASQSVLAALYSSEGSVMERHHIAQTMCVLNTEGCNIFENLSRKEYERVLDSIRDIILATDLAHHLGIIKDLEVMAEVGYNKDNMRHHELLLCLLMTACDLSDQTKYWKNSQKIARLIYKEFFSQGDLERALGREPSPMMDRERACIPELQIGFLDGIALPVYSLLSKLFPLAEEVHQAVLSNKRRWSKVGDKLRRLQDTGDSPIDVFNVDVTLEEEEVENGNQR</sequence>
<feature type="domain" description="PDEase" evidence="8">
    <location>
        <begin position="616"/>
        <end position="941"/>
    </location>
</feature>
<dbReference type="SMART" id="SM00471">
    <property type="entry name" value="HDc"/>
    <property type="match status" value="1"/>
</dbReference>
<evidence type="ECO:0000256" key="3">
    <source>
        <dbReference type="ARBA" id="ARBA00022801"/>
    </source>
</evidence>
<dbReference type="InterPro" id="IPR003607">
    <property type="entry name" value="HD/PDEase_dom"/>
</dbReference>
<evidence type="ECO:0000256" key="7">
    <source>
        <dbReference type="RuleBase" id="RU363067"/>
    </source>
</evidence>
<dbReference type="InterPro" id="IPR003018">
    <property type="entry name" value="GAF"/>
</dbReference>
<organism evidence="9 10">
    <name type="scientific">Lingula anatina</name>
    <name type="common">Brachiopod</name>
    <name type="synonym">Lingula unguis</name>
    <dbReference type="NCBI Taxonomy" id="7574"/>
    <lineage>
        <taxon>Eukaryota</taxon>
        <taxon>Metazoa</taxon>
        <taxon>Spiralia</taxon>
        <taxon>Lophotrochozoa</taxon>
        <taxon>Brachiopoda</taxon>
        <taxon>Linguliformea</taxon>
        <taxon>Lingulata</taxon>
        <taxon>Lingulida</taxon>
        <taxon>Linguloidea</taxon>
        <taxon>Lingulidae</taxon>
        <taxon>Lingula</taxon>
    </lineage>
</organism>
<evidence type="ECO:0000256" key="5">
    <source>
        <dbReference type="PIRSR" id="PIRSR623088-2"/>
    </source>
</evidence>
<dbReference type="EC" id="3.1.4.-" evidence="7"/>
<dbReference type="SUPFAM" id="SSF109604">
    <property type="entry name" value="HD-domain/PDEase-like"/>
    <property type="match status" value="1"/>
</dbReference>
<feature type="binding site" evidence="6">
    <location>
        <position position="847"/>
    </location>
    <ligand>
        <name>Zn(2+)</name>
        <dbReference type="ChEBI" id="CHEBI:29105"/>
        <label>1</label>
    </ligand>
</feature>
<evidence type="ECO:0000313" key="10">
    <source>
        <dbReference type="RefSeq" id="XP_013411508.1"/>
    </source>
</evidence>
<dbReference type="PANTHER" id="PTHR11347">
    <property type="entry name" value="CYCLIC NUCLEOTIDE PHOSPHODIESTERASE"/>
    <property type="match status" value="1"/>
</dbReference>
<dbReference type="InterPro" id="IPR036971">
    <property type="entry name" value="PDEase_catalytic_dom_sf"/>
</dbReference>
<reference evidence="10" key="1">
    <citation type="submission" date="2025-08" db="UniProtKB">
        <authorList>
            <consortium name="RefSeq"/>
        </authorList>
    </citation>
    <scope>IDENTIFICATION</scope>
    <source>
        <tissue evidence="10">Gonads</tissue>
    </source>
</reference>
<dbReference type="KEGG" id="lak:106174478"/>
<dbReference type="InterPro" id="IPR029016">
    <property type="entry name" value="GAF-like_dom_sf"/>
</dbReference>
<dbReference type="SUPFAM" id="SSF55781">
    <property type="entry name" value="GAF domain-like"/>
    <property type="match status" value="3"/>
</dbReference>
<name>A0A1S3JM94_LINAN</name>
<keyword evidence="2 6" id="KW-0479">Metal-binding</keyword>
<feature type="binding site" evidence="6">
    <location>
        <position position="736"/>
    </location>
    <ligand>
        <name>Zn(2+)</name>
        <dbReference type="ChEBI" id="CHEBI:29105"/>
        <label>1</label>
    </ligand>
</feature>
<protein>
    <recommendedName>
        <fullName evidence="7">Phosphodiesterase</fullName>
        <ecNumber evidence="7">3.1.4.-</ecNumber>
    </recommendedName>
</protein>
<feature type="binding site" evidence="5">
    <location>
        <position position="736"/>
    </location>
    <ligand>
        <name>AMP</name>
        <dbReference type="ChEBI" id="CHEBI:456215"/>
    </ligand>
</feature>
<dbReference type="FunFam" id="1.10.1300.10:FF:000009">
    <property type="entry name" value="Phosphodiesterase"/>
    <property type="match status" value="1"/>
</dbReference>
<evidence type="ECO:0000256" key="6">
    <source>
        <dbReference type="PIRSR" id="PIRSR623088-3"/>
    </source>
</evidence>
<dbReference type="CDD" id="cd00077">
    <property type="entry name" value="HDc"/>
    <property type="match status" value="1"/>
</dbReference>
<comment type="similarity">
    <text evidence="7">Belongs to the cyclic nucleotide phosphodiesterase family.</text>
</comment>
<evidence type="ECO:0000259" key="8">
    <source>
        <dbReference type="PROSITE" id="PS51845"/>
    </source>
</evidence>
<keyword evidence="3 7" id="KW-0378">Hydrolase</keyword>
<dbReference type="GeneID" id="106174478"/>
<dbReference type="SMART" id="SM00065">
    <property type="entry name" value="GAF"/>
    <property type="match status" value="3"/>
</dbReference>
<keyword evidence="1" id="KW-0140">cGMP</keyword>
<feature type="binding site" evidence="5">
    <location>
        <begin position="695"/>
        <end position="699"/>
    </location>
    <ligand>
        <name>AMP</name>
        <dbReference type="ChEBI" id="CHEBI:456215"/>
    </ligand>
</feature>
<dbReference type="STRING" id="7574.A0A1S3JM94"/>
<keyword evidence="9" id="KW-1185">Reference proteome</keyword>
<dbReference type="InterPro" id="IPR002073">
    <property type="entry name" value="PDEase_catalytic_dom"/>
</dbReference>
<proteinExistence type="inferred from homology"/>
<evidence type="ECO:0000256" key="2">
    <source>
        <dbReference type="ARBA" id="ARBA00022723"/>
    </source>
</evidence>
<evidence type="ECO:0000256" key="4">
    <source>
        <dbReference type="PIRSR" id="PIRSR623088-1"/>
    </source>
</evidence>
<feature type="binding site" evidence="5">
    <location>
        <position position="847"/>
    </location>
    <ligand>
        <name>AMP</name>
        <dbReference type="ChEBI" id="CHEBI:456215"/>
    </ligand>
</feature>
<dbReference type="RefSeq" id="XP_013411508.1">
    <property type="nucleotide sequence ID" value="XM_013556054.1"/>
</dbReference>
<feature type="binding site" evidence="5">
    <location>
        <position position="898"/>
    </location>
    <ligand>
        <name>AMP</name>
        <dbReference type="ChEBI" id="CHEBI:456215"/>
    </ligand>
</feature>
<dbReference type="PROSITE" id="PS00126">
    <property type="entry name" value="PDEASE_I_1"/>
    <property type="match status" value="1"/>
</dbReference>
<dbReference type="PROSITE" id="PS51845">
    <property type="entry name" value="PDEASE_I_2"/>
    <property type="match status" value="1"/>
</dbReference>
<dbReference type="InParanoid" id="A0A1S3JM94"/>
<comment type="cofactor">
    <cofactor evidence="7">
        <name>a divalent metal cation</name>
        <dbReference type="ChEBI" id="CHEBI:60240"/>
    </cofactor>
    <text evidence="7">Binds 2 divalent metal cations per subunit. Site 1 may preferentially bind zinc ions, while site 2 has a preference for magnesium and/or manganese ions.</text>
</comment>
<evidence type="ECO:0000256" key="1">
    <source>
        <dbReference type="ARBA" id="ARBA00022535"/>
    </source>
</evidence>
<feature type="active site" description="Proton donor" evidence="4">
    <location>
        <position position="695"/>
    </location>
</feature>
<accession>A0A1S3JM94</accession>
<dbReference type="FunFam" id="3.30.450.40:FF:000007">
    <property type="entry name" value="Phosphodiesterase"/>
    <property type="match status" value="2"/>
</dbReference>
<dbReference type="Gene3D" id="1.10.1300.10">
    <property type="entry name" value="3'5'-cyclic nucleotide phosphodiesterase, catalytic domain"/>
    <property type="match status" value="1"/>
</dbReference>
<dbReference type="OrthoDB" id="295473at2759"/>